<evidence type="ECO:0000256" key="2">
    <source>
        <dbReference type="ARBA" id="ARBA00004613"/>
    </source>
</evidence>
<proteinExistence type="inferred from homology"/>
<dbReference type="AlphaFoldDB" id="A0AAE1CCN8"/>
<evidence type="ECO:0000256" key="11">
    <source>
        <dbReference type="ARBA" id="ARBA00023295"/>
    </source>
</evidence>
<evidence type="ECO:0000256" key="1">
    <source>
        <dbReference type="ARBA" id="ARBA00000822"/>
    </source>
</evidence>
<dbReference type="InterPro" id="IPR001223">
    <property type="entry name" value="Glyco_hydro18_cat"/>
</dbReference>
<gene>
    <name evidence="15" type="ORF">B0T22DRAFT_160920</name>
</gene>
<dbReference type="PROSITE" id="PS51910">
    <property type="entry name" value="GH18_2"/>
    <property type="match status" value="1"/>
</dbReference>
<dbReference type="InterPro" id="IPR029070">
    <property type="entry name" value="Chitinase_insertion_sf"/>
</dbReference>
<dbReference type="GO" id="GO:0005576">
    <property type="term" value="C:extracellular region"/>
    <property type="evidence" value="ECO:0007669"/>
    <property type="project" value="UniProtKB-SubCell"/>
</dbReference>
<reference evidence="15" key="2">
    <citation type="submission" date="2023-06" db="EMBL/GenBank/DDBJ databases">
        <authorList>
            <consortium name="Lawrence Berkeley National Laboratory"/>
            <person name="Haridas S."/>
            <person name="Hensen N."/>
            <person name="Bonometti L."/>
            <person name="Westerberg I."/>
            <person name="Brannstrom I.O."/>
            <person name="Guillou S."/>
            <person name="Cros-Aarteil S."/>
            <person name="Calhoun S."/>
            <person name="Kuo A."/>
            <person name="Mondo S."/>
            <person name="Pangilinan J."/>
            <person name="Riley R."/>
            <person name="Labutti K."/>
            <person name="Andreopoulos B."/>
            <person name="Lipzen A."/>
            <person name="Chen C."/>
            <person name="Yanf M."/>
            <person name="Daum C."/>
            <person name="Ng V."/>
            <person name="Clum A."/>
            <person name="Steindorff A."/>
            <person name="Ohm R."/>
            <person name="Martin F."/>
            <person name="Silar P."/>
            <person name="Natvig D."/>
            <person name="Lalanne C."/>
            <person name="Gautier V."/>
            <person name="Ament-Velasquez S.L."/>
            <person name="Kruys A."/>
            <person name="Hutchinson M.I."/>
            <person name="Powell A.J."/>
            <person name="Barry K."/>
            <person name="Miller A.N."/>
            <person name="Grigoriev I.V."/>
            <person name="Debuchy R."/>
            <person name="Gladieux P."/>
            <person name="Thoren M.H."/>
            <person name="Johannesson H."/>
        </authorList>
    </citation>
    <scope>NUCLEOTIDE SEQUENCE</scope>
    <source>
        <strain evidence="15">CBS 314.62</strain>
    </source>
</reference>
<dbReference type="InterPro" id="IPR001579">
    <property type="entry name" value="Glyco_hydro_18_chit_AS"/>
</dbReference>
<keyword evidence="8" id="KW-0146">Chitin degradation</keyword>
<evidence type="ECO:0000313" key="15">
    <source>
        <dbReference type="EMBL" id="KAK3688699.1"/>
    </source>
</evidence>
<dbReference type="SUPFAM" id="SSF51445">
    <property type="entry name" value="(Trans)glycosidases"/>
    <property type="match status" value="1"/>
</dbReference>
<dbReference type="PROSITE" id="PS01095">
    <property type="entry name" value="GH18_1"/>
    <property type="match status" value="1"/>
</dbReference>
<dbReference type="InterPro" id="IPR011583">
    <property type="entry name" value="Chitinase_II/V-like_cat"/>
</dbReference>
<name>A0AAE1CCN8_9PEZI</name>
<feature type="domain" description="GH18" evidence="14">
    <location>
        <begin position="1"/>
        <end position="202"/>
    </location>
</feature>
<dbReference type="EC" id="3.2.1.14" evidence="4"/>
<keyword evidence="9" id="KW-0843">Virulence</keyword>
<dbReference type="GO" id="GO:0008061">
    <property type="term" value="F:chitin binding"/>
    <property type="evidence" value="ECO:0007669"/>
    <property type="project" value="UniProtKB-KW"/>
</dbReference>
<evidence type="ECO:0000259" key="14">
    <source>
        <dbReference type="PROSITE" id="PS51910"/>
    </source>
</evidence>
<evidence type="ECO:0000256" key="9">
    <source>
        <dbReference type="ARBA" id="ARBA00023026"/>
    </source>
</evidence>
<dbReference type="GO" id="GO:0008843">
    <property type="term" value="F:endochitinase activity"/>
    <property type="evidence" value="ECO:0007669"/>
    <property type="project" value="UniProtKB-EC"/>
</dbReference>
<keyword evidence="16" id="KW-1185">Reference proteome</keyword>
<dbReference type="Gene3D" id="3.20.20.80">
    <property type="entry name" value="Glycosidases"/>
    <property type="match status" value="1"/>
</dbReference>
<evidence type="ECO:0000256" key="7">
    <source>
        <dbReference type="ARBA" id="ARBA00022801"/>
    </source>
</evidence>
<organism evidence="15 16">
    <name type="scientific">Podospora appendiculata</name>
    <dbReference type="NCBI Taxonomy" id="314037"/>
    <lineage>
        <taxon>Eukaryota</taxon>
        <taxon>Fungi</taxon>
        <taxon>Dikarya</taxon>
        <taxon>Ascomycota</taxon>
        <taxon>Pezizomycotina</taxon>
        <taxon>Sordariomycetes</taxon>
        <taxon>Sordariomycetidae</taxon>
        <taxon>Sordariales</taxon>
        <taxon>Podosporaceae</taxon>
        <taxon>Podospora</taxon>
    </lineage>
</organism>
<dbReference type="SUPFAM" id="SSF54556">
    <property type="entry name" value="Chitinase insertion domain"/>
    <property type="match status" value="1"/>
</dbReference>
<comment type="catalytic activity">
    <reaction evidence="1">
        <text>Random endo-hydrolysis of N-acetyl-beta-D-glucosaminide (1-&gt;4)-beta-linkages in chitin and chitodextrins.</text>
        <dbReference type="EC" id="3.2.1.14"/>
    </reaction>
</comment>
<keyword evidence="12" id="KW-0624">Polysaccharide degradation</keyword>
<dbReference type="EMBL" id="JAULSO010000002">
    <property type="protein sequence ID" value="KAK3688699.1"/>
    <property type="molecule type" value="Genomic_DNA"/>
</dbReference>
<dbReference type="SMART" id="SM00636">
    <property type="entry name" value="Glyco_18"/>
    <property type="match status" value="1"/>
</dbReference>
<dbReference type="Pfam" id="PF00704">
    <property type="entry name" value="Glyco_hydro_18"/>
    <property type="match status" value="1"/>
</dbReference>
<dbReference type="GO" id="GO:0000272">
    <property type="term" value="P:polysaccharide catabolic process"/>
    <property type="evidence" value="ECO:0007669"/>
    <property type="project" value="UniProtKB-KW"/>
</dbReference>
<keyword evidence="5" id="KW-0964">Secreted</keyword>
<evidence type="ECO:0000256" key="13">
    <source>
        <dbReference type="RuleBase" id="RU000489"/>
    </source>
</evidence>
<comment type="subcellular location">
    <subcellularLocation>
        <location evidence="2">Secreted</location>
    </subcellularLocation>
</comment>
<dbReference type="PANTHER" id="PTHR47700:SF2">
    <property type="entry name" value="CHITINASE"/>
    <property type="match status" value="1"/>
</dbReference>
<evidence type="ECO:0000256" key="6">
    <source>
        <dbReference type="ARBA" id="ARBA00022669"/>
    </source>
</evidence>
<evidence type="ECO:0000256" key="10">
    <source>
        <dbReference type="ARBA" id="ARBA00023277"/>
    </source>
</evidence>
<reference evidence="15" key="1">
    <citation type="journal article" date="2023" name="Mol. Phylogenet. Evol.">
        <title>Genome-scale phylogeny and comparative genomics of the fungal order Sordariales.</title>
        <authorList>
            <person name="Hensen N."/>
            <person name="Bonometti L."/>
            <person name="Westerberg I."/>
            <person name="Brannstrom I.O."/>
            <person name="Guillou S."/>
            <person name="Cros-Aarteil S."/>
            <person name="Calhoun S."/>
            <person name="Haridas S."/>
            <person name="Kuo A."/>
            <person name="Mondo S."/>
            <person name="Pangilinan J."/>
            <person name="Riley R."/>
            <person name="LaButti K."/>
            <person name="Andreopoulos B."/>
            <person name="Lipzen A."/>
            <person name="Chen C."/>
            <person name="Yan M."/>
            <person name="Daum C."/>
            <person name="Ng V."/>
            <person name="Clum A."/>
            <person name="Steindorff A."/>
            <person name="Ohm R.A."/>
            <person name="Martin F."/>
            <person name="Silar P."/>
            <person name="Natvig D.O."/>
            <person name="Lalanne C."/>
            <person name="Gautier V."/>
            <person name="Ament-Velasquez S.L."/>
            <person name="Kruys A."/>
            <person name="Hutchinson M.I."/>
            <person name="Powell A.J."/>
            <person name="Barry K."/>
            <person name="Miller A.N."/>
            <person name="Grigoriev I.V."/>
            <person name="Debuchy R."/>
            <person name="Gladieux P."/>
            <person name="Hiltunen Thoren M."/>
            <person name="Johannesson H."/>
        </authorList>
    </citation>
    <scope>NUCLEOTIDE SEQUENCE</scope>
    <source>
        <strain evidence="15">CBS 314.62</strain>
    </source>
</reference>
<keyword evidence="6" id="KW-0147">Chitin-binding</keyword>
<accession>A0AAE1CCN8</accession>
<protein>
    <recommendedName>
        <fullName evidence="4">chitinase</fullName>
        <ecNumber evidence="4">3.2.1.14</ecNumber>
    </recommendedName>
</protein>
<dbReference type="Proteomes" id="UP001270362">
    <property type="component" value="Unassembled WGS sequence"/>
</dbReference>
<evidence type="ECO:0000256" key="5">
    <source>
        <dbReference type="ARBA" id="ARBA00022525"/>
    </source>
</evidence>
<keyword evidence="7 13" id="KW-0378">Hydrolase</keyword>
<dbReference type="PANTHER" id="PTHR47700">
    <property type="entry name" value="V CHITINASE, PUTATIVE (AFU_ORTHOLOGUE AFUA_6G13720)-RELATED"/>
    <property type="match status" value="1"/>
</dbReference>
<dbReference type="InterPro" id="IPR017853">
    <property type="entry name" value="GH"/>
</dbReference>
<evidence type="ECO:0000256" key="3">
    <source>
        <dbReference type="ARBA" id="ARBA00008682"/>
    </source>
</evidence>
<evidence type="ECO:0000313" key="16">
    <source>
        <dbReference type="Proteomes" id="UP001270362"/>
    </source>
</evidence>
<comment type="similarity">
    <text evidence="3">Belongs to the glycosyl hydrolase 18 family. Chitinase class V subfamily.</text>
</comment>
<keyword evidence="11 13" id="KW-0326">Glycosidase</keyword>
<keyword evidence="10" id="KW-0119">Carbohydrate metabolism</keyword>
<dbReference type="InterPro" id="IPR053214">
    <property type="entry name" value="LysM12-like"/>
</dbReference>
<evidence type="ECO:0000256" key="12">
    <source>
        <dbReference type="ARBA" id="ARBA00023326"/>
    </source>
</evidence>
<comment type="caution">
    <text evidence="15">The sequence shown here is derived from an EMBL/GenBank/DDBJ whole genome shotgun (WGS) entry which is preliminary data.</text>
</comment>
<sequence>MDGIDLDWEYPGAQDIPGIPSADPFDGQSYVELLKLLRQKLGKEKTISIAAPASYWYLQNFPIAEMAQVVDYIIYMTYDLHGQWDHNSKWAMPGFDGTSCLRSHINMTETMSSLAMITKASVPSNKIVVGVSSYGRSFETTQAECTGPQCSFTGPDSTAKKGRCTGTSGHISNAEIDDIIKSASAGGKRAEGAIQTFTDDTE</sequence>
<evidence type="ECO:0000256" key="4">
    <source>
        <dbReference type="ARBA" id="ARBA00012729"/>
    </source>
</evidence>
<dbReference type="GO" id="GO:0006032">
    <property type="term" value="P:chitin catabolic process"/>
    <property type="evidence" value="ECO:0007669"/>
    <property type="project" value="UniProtKB-KW"/>
</dbReference>
<evidence type="ECO:0000256" key="8">
    <source>
        <dbReference type="ARBA" id="ARBA00023024"/>
    </source>
</evidence>